<dbReference type="InterPro" id="IPR038081">
    <property type="entry name" value="CalX-like_sf"/>
</dbReference>
<accession>A0ABU9AQ95</accession>
<sequence>MKPILAIAALGVLHPVFLPSAFAAGQTVYAFPAGDLSQWTQVTIPGGTSLDRKFFATASNFGNRISWTDPAGSVAGLVVTSADNADSRDGAHNSAVLRSPNFVLKGSNAAAELGTFSPTDINFKLLAGKGAAAGPANFSNIPANSVNNAGDVAYLGVGLRRVSDGAYLLWGRRTSNAQSTSWETVTWNETTLTNAIASDAPGTLYTLDLVDAAHGSWGWLAMDSLTMTDTHSTTNVSVRPLDITGAESGSDHDLSVRFTRTGNLANAVPITFSLTGTAGESVDYQQIPGYGETGYTITLPAGVATVDLPVHIIPNGSPEIDRSLQVNIVPASGYEVATPSTAQLWISDLPATGGLVTVSGPLNTGTYLPIPNPFTTGAQGSLFFYGEANYASSYLVLGVRGVPLDNSSNGGVDIGRNNGSAGAAIFDYLDNKGVGSGTARVAASPEIPISAGGHYTLIGEIEMHADNTGVLRAWIWNGAQGTYDFATPYLVNSFTSGFTGLGEQIYLRLDAGGPANTWTNARAIWVAGADPSAREAAFHSLTPARPFLQVDASVPVGGEFGQTNQVAFNVVRSGLPNGSLEVPLNFFGSATPADFSVEFPTTALFDAGQSSVQCGLPIASDDLYEGNEDIAIGIENTMAWLVPTSYPVATVNDRPFQGWMASMLPGSTQGPEDDFDNDHWSNVLEYFSGTLPSDAASLTSPYPAPGQPSALRFLRSPLATDVDAKVLWSTDLTTWKQSGESNGALTVNITESLVGTSETGVQTIDATAQATGGETNKLFLRLDVQLP</sequence>
<evidence type="ECO:0008006" key="4">
    <source>
        <dbReference type="Google" id="ProtNLM"/>
    </source>
</evidence>
<protein>
    <recommendedName>
        <fullName evidence="4">Calx-beta domain-containing protein</fullName>
    </recommendedName>
</protein>
<proteinExistence type="predicted"/>
<evidence type="ECO:0000313" key="2">
    <source>
        <dbReference type="EMBL" id="MEK7949887.1"/>
    </source>
</evidence>
<comment type="caution">
    <text evidence="2">The sequence shown here is derived from an EMBL/GenBank/DDBJ whole genome shotgun (WGS) entry which is preliminary data.</text>
</comment>
<organism evidence="2 3">
    <name type="scientific">Luteolibacter soli</name>
    <dbReference type="NCBI Taxonomy" id="3135280"/>
    <lineage>
        <taxon>Bacteria</taxon>
        <taxon>Pseudomonadati</taxon>
        <taxon>Verrucomicrobiota</taxon>
        <taxon>Verrucomicrobiia</taxon>
        <taxon>Verrucomicrobiales</taxon>
        <taxon>Verrucomicrobiaceae</taxon>
        <taxon>Luteolibacter</taxon>
    </lineage>
</organism>
<evidence type="ECO:0000313" key="3">
    <source>
        <dbReference type="Proteomes" id="UP001371305"/>
    </source>
</evidence>
<dbReference type="SUPFAM" id="SSF141072">
    <property type="entry name" value="CalX-like"/>
    <property type="match status" value="2"/>
</dbReference>
<gene>
    <name evidence="2" type="ORF">WKV53_05255</name>
</gene>
<name>A0ABU9AQ95_9BACT</name>
<evidence type="ECO:0000256" key="1">
    <source>
        <dbReference type="SAM" id="SignalP"/>
    </source>
</evidence>
<feature type="signal peptide" evidence="1">
    <location>
        <begin position="1"/>
        <end position="23"/>
    </location>
</feature>
<dbReference type="EMBL" id="JBBUKT010000002">
    <property type="protein sequence ID" value="MEK7949887.1"/>
    <property type="molecule type" value="Genomic_DNA"/>
</dbReference>
<keyword evidence="1" id="KW-0732">Signal</keyword>
<reference evidence="2 3" key="1">
    <citation type="submission" date="2024-04" db="EMBL/GenBank/DDBJ databases">
        <title>Luteolibacter sp. isolated from soil.</title>
        <authorList>
            <person name="An J."/>
        </authorList>
    </citation>
    <scope>NUCLEOTIDE SEQUENCE [LARGE SCALE GENOMIC DNA]</scope>
    <source>
        <strain evidence="2 3">Y139</strain>
    </source>
</reference>
<dbReference type="Gene3D" id="2.60.40.2030">
    <property type="match status" value="2"/>
</dbReference>
<feature type="chain" id="PRO_5047417467" description="Calx-beta domain-containing protein" evidence="1">
    <location>
        <begin position="24"/>
        <end position="787"/>
    </location>
</feature>
<keyword evidence="3" id="KW-1185">Reference proteome</keyword>
<dbReference type="Proteomes" id="UP001371305">
    <property type="component" value="Unassembled WGS sequence"/>
</dbReference>
<dbReference type="RefSeq" id="WP_341403303.1">
    <property type="nucleotide sequence ID" value="NZ_JBBUKT010000002.1"/>
</dbReference>